<feature type="transmembrane region" description="Helical" evidence="7">
    <location>
        <begin position="126"/>
        <end position="146"/>
    </location>
</feature>
<proteinExistence type="predicted"/>
<accession>A0ABU4C4X9</accession>
<reference evidence="9 10" key="1">
    <citation type="submission" date="2023-10" db="EMBL/GenBank/DDBJ databases">
        <title>Development of a sustainable strategy for remediation of hydrocarbon-contaminated territories based on the waste exchange concept.</title>
        <authorList>
            <person name="Krivoruchko A."/>
        </authorList>
    </citation>
    <scope>NUCLEOTIDE SEQUENCE [LARGE SCALE GENOMIC DNA]</scope>
    <source>
        <strain evidence="9 10">IEGM 1203</strain>
    </source>
</reference>
<feature type="region of interest" description="Disordered" evidence="6">
    <location>
        <begin position="1"/>
        <end position="22"/>
    </location>
</feature>
<feature type="transmembrane region" description="Helical" evidence="7">
    <location>
        <begin position="380"/>
        <end position="409"/>
    </location>
</feature>
<dbReference type="SUPFAM" id="SSF103473">
    <property type="entry name" value="MFS general substrate transporter"/>
    <property type="match status" value="1"/>
</dbReference>
<feature type="transmembrane region" description="Helical" evidence="7">
    <location>
        <begin position="285"/>
        <end position="307"/>
    </location>
</feature>
<evidence type="ECO:0000256" key="4">
    <source>
        <dbReference type="ARBA" id="ARBA00022989"/>
    </source>
</evidence>
<comment type="subcellular location">
    <subcellularLocation>
        <location evidence="1">Cell membrane</location>
        <topology evidence="1">Multi-pass membrane protein</topology>
    </subcellularLocation>
</comment>
<comment type="caution">
    <text evidence="9">The sequence shown here is derived from an EMBL/GenBank/DDBJ whole genome shotgun (WGS) entry which is preliminary data.</text>
</comment>
<evidence type="ECO:0000256" key="5">
    <source>
        <dbReference type="ARBA" id="ARBA00023136"/>
    </source>
</evidence>
<keyword evidence="2" id="KW-0813">Transport</keyword>
<dbReference type="Gene3D" id="1.20.1250.20">
    <property type="entry name" value="MFS general substrate transporter like domains"/>
    <property type="match status" value="1"/>
</dbReference>
<dbReference type="InterPro" id="IPR020846">
    <property type="entry name" value="MFS_dom"/>
</dbReference>
<feature type="transmembrane region" description="Helical" evidence="7">
    <location>
        <begin position="217"/>
        <end position="236"/>
    </location>
</feature>
<name>A0ABU4C4X9_RHOGO</name>
<feature type="domain" description="Major facilitator superfamily (MFS) profile" evidence="8">
    <location>
        <begin position="32"/>
        <end position="482"/>
    </location>
</feature>
<dbReference type="EMBL" id="JAWLKB010000045">
    <property type="protein sequence ID" value="MDV6271413.1"/>
    <property type="molecule type" value="Genomic_DNA"/>
</dbReference>
<keyword evidence="4 7" id="KW-1133">Transmembrane helix</keyword>
<gene>
    <name evidence="9" type="ORF">R3Q16_32905</name>
</gene>
<sequence length="483" mass="50157">MSSLPNNTTPALKSQAGSTSSHDDGWNLRRVVIVIALIGSLVGAITTVLLGPQGLPFVATEFNTEQGVWFVTIELLAAAVLTPLVARMAELYGKRRIILALMVFGIIGSVLVAIAPVYWVMLAGRFFQGATIACSALAPAIVREALPERIAPLGVGLVATGSGLPGALIPFITGPVIDHYGFRVVFWGMAAMMALFAVLILATISESKIIDSGSVDYVGALLLGGGVAAVLAGMSFGPTLGWTSFGTLTLFVLGVVAVAVWVKYSLVSQNPLIDLSFLADRRMSAGMAAGGLIAGTGTLFLIASSYVAQTPADASLGYGLGLDASSYAYLQTFYFLGFLVGGIIAVQALRRMSFISVVLGGATLLALGAIIGVLSIHQVVVFGAVHLLVGTVIGVFFSANFNFIFESVVATRRSSASSLYLTATTLSQSLYSILPLSLAAVFFPAVIVGALNLESIRFLFFFILGTAVVAAALAVTARKVGKS</sequence>
<evidence type="ECO:0000313" key="9">
    <source>
        <dbReference type="EMBL" id="MDV6271413.1"/>
    </source>
</evidence>
<feature type="compositionally biased region" description="Polar residues" evidence="6">
    <location>
        <begin position="1"/>
        <end position="20"/>
    </location>
</feature>
<dbReference type="Pfam" id="PF07690">
    <property type="entry name" value="MFS_1"/>
    <property type="match status" value="1"/>
</dbReference>
<protein>
    <submittedName>
        <fullName evidence="9">MFS transporter</fullName>
    </submittedName>
</protein>
<organism evidence="9 10">
    <name type="scientific">Rhodococcus globerulus</name>
    <dbReference type="NCBI Taxonomy" id="33008"/>
    <lineage>
        <taxon>Bacteria</taxon>
        <taxon>Bacillati</taxon>
        <taxon>Actinomycetota</taxon>
        <taxon>Actinomycetes</taxon>
        <taxon>Mycobacteriales</taxon>
        <taxon>Nocardiaceae</taxon>
        <taxon>Rhodococcus</taxon>
    </lineage>
</organism>
<evidence type="ECO:0000256" key="2">
    <source>
        <dbReference type="ARBA" id="ARBA00022448"/>
    </source>
</evidence>
<feature type="transmembrane region" description="Helical" evidence="7">
    <location>
        <begin position="98"/>
        <end position="120"/>
    </location>
</feature>
<evidence type="ECO:0000313" key="10">
    <source>
        <dbReference type="Proteomes" id="UP001185927"/>
    </source>
</evidence>
<feature type="transmembrane region" description="Helical" evidence="7">
    <location>
        <begin position="67"/>
        <end position="86"/>
    </location>
</feature>
<evidence type="ECO:0000256" key="3">
    <source>
        <dbReference type="ARBA" id="ARBA00022692"/>
    </source>
</evidence>
<evidence type="ECO:0000256" key="7">
    <source>
        <dbReference type="SAM" id="Phobius"/>
    </source>
</evidence>
<feature type="transmembrane region" description="Helical" evidence="7">
    <location>
        <begin position="327"/>
        <end position="346"/>
    </location>
</feature>
<feature type="transmembrane region" description="Helical" evidence="7">
    <location>
        <begin position="184"/>
        <end position="205"/>
    </location>
</feature>
<evidence type="ECO:0000259" key="8">
    <source>
        <dbReference type="PROSITE" id="PS50850"/>
    </source>
</evidence>
<keyword evidence="5 7" id="KW-0472">Membrane</keyword>
<keyword evidence="10" id="KW-1185">Reference proteome</keyword>
<feature type="transmembrane region" description="Helical" evidence="7">
    <location>
        <begin position="153"/>
        <end position="172"/>
    </location>
</feature>
<feature type="transmembrane region" description="Helical" evidence="7">
    <location>
        <begin position="430"/>
        <end position="452"/>
    </location>
</feature>
<dbReference type="InterPro" id="IPR036259">
    <property type="entry name" value="MFS_trans_sf"/>
</dbReference>
<evidence type="ECO:0000256" key="1">
    <source>
        <dbReference type="ARBA" id="ARBA00004651"/>
    </source>
</evidence>
<dbReference type="PANTHER" id="PTHR23501">
    <property type="entry name" value="MAJOR FACILITATOR SUPERFAMILY"/>
    <property type="match status" value="1"/>
</dbReference>
<feature type="transmembrane region" description="Helical" evidence="7">
    <location>
        <begin position="353"/>
        <end position="374"/>
    </location>
</feature>
<dbReference type="PANTHER" id="PTHR23501:SF197">
    <property type="entry name" value="COMD"/>
    <property type="match status" value="1"/>
</dbReference>
<evidence type="ECO:0000256" key="6">
    <source>
        <dbReference type="SAM" id="MobiDB-lite"/>
    </source>
</evidence>
<dbReference type="InterPro" id="IPR011701">
    <property type="entry name" value="MFS"/>
</dbReference>
<feature type="transmembrane region" description="Helical" evidence="7">
    <location>
        <begin position="458"/>
        <end position="477"/>
    </location>
</feature>
<dbReference type="Proteomes" id="UP001185927">
    <property type="component" value="Unassembled WGS sequence"/>
</dbReference>
<dbReference type="PROSITE" id="PS50850">
    <property type="entry name" value="MFS"/>
    <property type="match status" value="1"/>
</dbReference>
<dbReference type="RefSeq" id="WP_317545843.1">
    <property type="nucleotide sequence ID" value="NZ_JAWLKB010000045.1"/>
</dbReference>
<keyword evidence="3 7" id="KW-0812">Transmembrane</keyword>
<feature type="transmembrane region" description="Helical" evidence="7">
    <location>
        <begin position="242"/>
        <end position="264"/>
    </location>
</feature>
<feature type="transmembrane region" description="Helical" evidence="7">
    <location>
        <begin position="31"/>
        <end position="55"/>
    </location>
</feature>